<protein>
    <submittedName>
        <fullName evidence="1">Uncharacterized protein</fullName>
    </submittedName>
</protein>
<reference evidence="1" key="1">
    <citation type="journal article" date="2020" name="mSystems">
        <title>Genome- and Community-Level Interaction Insights into Carbon Utilization and Element Cycling Functions of Hydrothermarchaeota in Hydrothermal Sediment.</title>
        <authorList>
            <person name="Zhou Z."/>
            <person name="Liu Y."/>
            <person name="Xu W."/>
            <person name="Pan J."/>
            <person name="Luo Z.H."/>
            <person name="Li M."/>
        </authorList>
    </citation>
    <scope>NUCLEOTIDE SEQUENCE [LARGE SCALE GENOMIC DNA]</scope>
    <source>
        <strain evidence="1">SpSt-456</strain>
    </source>
</reference>
<proteinExistence type="predicted"/>
<gene>
    <name evidence="1" type="ORF">ENS06_11375</name>
</gene>
<name>A0A831ZSR7_9BACT</name>
<organism evidence="1">
    <name type="scientific">Desulfacinum infernum</name>
    <dbReference type="NCBI Taxonomy" id="35837"/>
    <lineage>
        <taxon>Bacteria</taxon>
        <taxon>Pseudomonadati</taxon>
        <taxon>Thermodesulfobacteriota</taxon>
        <taxon>Syntrophobacteria</taxon>
        <taxon>Syntrophobacterales</taxon>
        <taxon>Syntrophobacteraceae</taxon>
        <taxon>Desulfacinum</taxon>
    </lineage>
</organism>
<evidence type="ECO:0000313" key="1">
    <source>
        <dbReference type="EMBL" id="HFK97904.1"/>
    </source>
</evidence>
<dbReference type="AlphaFoldDB" id="A0A831ZSR7"/>
<accession>A0A831ZSR7</accession>
<dbReference type="EMBL" id="DSTK01000035">
    <property type="protein sequence ID" value="HFK97904.1"/>
    <property type="molecule type" value="Genomic_DNA"/>
</dbReference>
<comment type="caution">
    <text evidence="1">The sequence shown here is derived from an EMBL/GenBank/DDBJ whole genome shotgun (WGS) entry which is preliminary data.</text>
</comment>
<sequence length="171" mass="19372">MNVHDVGSLLSKALEILDEIQREYPKGEFDREMLHGEMDFRYRRIHELRRLLDSLPKEVRRFATFVHALPYEKADVVRVMRLLLENPDVFRGASAKEPQALKAVAEEAARKIAGRPSEVVQMITRLRLGGILTATCEISEPYRLVVAAYLSEAETAEDSPLDDEGASHELA</sequence>